<gene>
    <name evidence="5" type="ORF">GCM10007424_19310</name>
</gene>
<evidence type="ECO:0000313" key="5">
    <source>
        <dbReference type="EMBL" id="GGB79284.1"/>
    </source>
</evidence>
<dbReference type="Pfam" id="PF13448">
    <property type="entry name" value="DUF4114"/>
    <property type="match status" value="1"/>
</dbReference>
<evidence type="ECO:0000259" key="4">
    <source>
        <dbReference type="Pfam" id="PF18962"/>
    </source>
</evidence>
<organism evidence="5 6">
    <name type="scientific">Flavobacterium suaedae</name>
    <dbReference type="NCBI Taxonomy" id="1767027"/>
    <lineage>
        <taxon>Bacteria</taxon>
        <taxon>Pseudomonadati</taxon>
        <taxon>Bacteroidota</taxon>
        <taxon>Flavobacteriia</taxon>
        <taxon>Flavobacteriales</taxon>
        <taxon>Flavobacteriaceae</taxon>
        <taxon>Flavobacterium</taxon>
    </lineage>
</organism>
<dbReference type="InterPro" id="IPR025193">
    <property type="entry name" value="DUF4114"/>
</dbReference>
<evidence type="ECO:0000313" key="6">
    <source>
        <dbReference type="Proteomes" id="UP000615760"/>
    </source>
</evidence>
<protein>
    <recommendedName>
        <fullName evidence="7">DUF4114 domain-containing protein</fullName>
    </recommendedName>
</protein>
<dbReference type="InterPro" id="IPR026444">
    <property type="entry name" value="Secre_tail"/>
</dbReference>
<sequence length="812" mass="89214">MKRIVLIAALLCNVLLFGQNNYQFLGTYDSQGVPDYLEEDDVVSQATLDLVSNSLPEGYPVPVYNPHYITAGYDTDLTLVDSAEVYVTFVKEGAGYKNVLGFYTYDLSNPQITTPQPEDITIVFPNVSEGGSGGGLSAGNKVKIGNFPAGTGIGWVLLANGWNNVEVTPGQWQLFSNPNFNPESDPALQHHNVLLADPENQRVLLGFEDIRRDYSSCDNDFNDAIFYITANPFTAMRIGNIADVNSAADVSSGNDGGLESNGDLANLIAKRNFKRVQNNLFLNKKQSQSQFVSANFAYRNGNNQLSVEALFPDTGMFGTEVPYVSSPEDLLGITNADEVFSIDYYSGDNRVAAALATKTTGNVYDHSKVICDRLNGSSLEDVRTIQLQGHEIIMVKLKRTNGVMEYALSFSVEQTETENILHSYWNIGQYPEANYLNLQVWGANMGQVCSIVNHALAQLDGENTLVSDAIENRIPSVFVKNGTYKNGMLNLEIVNKSMATTLNFEGNKKVTELAEMENFTQQIPLSLEYTQSVAVEVGGIFDIGFSVNANTSERPDGLYLADGPWGIDYNTQETVINNFEIAEYMPEAIGNGVYAVERNPSVSGELFGTMNLFRNILAGELLLDASEYEAVNFTMNNTHNVEVVLITEGLTDWNNRLRFQIPVNTSNEEFSIPFSSFTNPDGDSYNNEKVKGLVFSVMGSYTSFESFSINVSSVTFGAIALSNKTFTTQLGSKMYNYPNPFNGSTTVVLPVTSAKVALQMIDMTGRTLINKEYTPDASNSISVKAEGLPKGIYIINVKTEEGKTYNTRCVVE</sequence>
<dbReference type="EMBL" id="BMJE01000004">
    <property type="protein sequence ID" value="GGB79284.1"/>
    <property type="molecule type" value="Genomic_DNA"/>
</dbReference>
<feature type="signal peptide" evidence="2">
    <location>
        <begin position="1"/>
        <end position="18"/>
    </location>
</feature>
<feature type="domain" description="DUF4114" evidence="3">
    <location>
        <begin position="147"/>
        <end position="231"/>
    </location>
</feature>
<feature type="chain" id="PRO_5045433269" description="DUF4114 domain-containing protein" evidence="2">
    <location>
        <begin position="19"/>
        <end position="812"/>
    </location>
</feature>
<comment type="caution">
    <text evidence="5">The sequence shown here is derived from an EMBL/GenBank/DDBJ whole genome shotgun (WGS) entry which is preliminary data.</text>
</comment>
<evidence type="ECO:0000256" key="2">
    <source>
        <dbReference type="SAM" id="SignalP"/>
    </source>
</evidence>
<dbReference type="Proteomes" id="UP000615760">
    <property type="component" value="Unassembled WGS sequence"/>
</dbReference>
<dbReference type="NCBIfam" id="TIGR04183">
    <property type="entry name" value="Por_Secre_tail"/>
    <property type="match status" value="1"/>
</dbReference>
<evidence type="ECO:0008006" key="7">
    <source>
        <dbReference type="Google" id="ProtNLM"/>
    </source>
</evidence>
<dbReference type="RefSeq" id="WP_188621072.1">
    <property type="nucleotide sequence ID" value="NZ_BMJE01000004.1"/>
</dbReference>
<name>A0ABQ1JZK0_9FLAO</name>
<dbReference type="Pfam" id="PF18962">
    <property type="entry name" value="Por_Secre_tail"/>
    <property type="match status" value="1"/>
</dbReference>
<reference evidence="6" key="1">
    <citation type="journal article" date="2019" name="Int. J. Syst. Evol. Microbiol.">
        <title>The Global Catalogue of Microorganisms (GCM) 10K type strain sequencing project: providing services to taxonomists for standard genome sequencing and annotation.</title>
        <authorList>
            <consortium name="The Broad Institute Genomics Platform"/>
            <consortium name="The Broad Institute Genome Sequencing Center for Infectious Disease"/>
            <person name="Wu L."/>
            <person name="Ma J."/>
        </authorList>
    </citation>
    <scope>NUCLEOTIDE SEQUENCE [LARGE SCALE GENOMIC DNA]</scope>
    <source>
        <strain evidence="6">CGMCC 1.15461</strain>
    </source>
</reference>
<keyword evidence="1 2" id="KW-0732">Signal</keyword>
<keyword evidence="6" id="KW-1185">Reference proteome</keyword>
<feature type="domain" description="Secretion system C-terminal sorting" evidence="4">
    <location>
        <begin position="737"/>
        <end position="810"/>
    </location>
</feature>
<proteinExistence type="predicted"/>
<evidence type="ECO:0000256" key="1">
    <source>
        <dbReference type="ARBA" id="ARBA00022729"/>
    </source>
</evidence>
<evidence type="ECO:0000259" key="3">
    <source>
        <dbReference type="Pfam" id="PF13448"/>
    </source>
</evidence>
<accession>A0ABQ1JZK0</accession>